<dbReference type="Proteomes" id="UP000053864">
    <property type="component" value="Unassembled WGS sequence"/>
</dbReference>
<name>W2I9N9_PHYNI</name>
<dbReference type="Proteomes" id="UP000054423">
    <property type="component" value="Unassembled WGS sequence"/>
</dbReference>
<feature type="non-terminal residue" evidence="1">
    <location>
        <position position="1"/>
    </location>
</feature>
<dbReference type="EMBL" id="KI682045">
    <property type="protein sequence ID" value="ETL83402.1"/>
    <property type="molecule type" value="Genomic_DNA"/>
</dbReference>
<proteinExistence type="predicted"/>
<reference evidence="1" key="2">
    <citation type="submission" date="2013-11" db="EMBL/GenBank/DDBJ databases">
        <title>The Genome Sequence of Phytophthora parasitica CJ05E6.</title>
        <authorList>
            <consortium name="The Broad Institute Genomics Platform"/>
            <person name="Russ C."/>
            <person name="Tyler B."/>
            <person name="Panabieres F."/>
            <person name="Shan W."/>
            <person name="Tripathy S."/>
            <person name="Grunwald N."/>
            <person name="Machado M."/>
            <person name="Johnson C.S."/>
            <person name="Arredondo F."/>
            <person name="Hong C."/>
            <person name="Coffey M."/>
            <person name="Young S.K."/>
            <person name="Zeng Q."/>
            <person name="Gargeya S."/>
            <person name="Fitzgerald M."/>
            <person name="Abouelleil A."/>
            <person name="Alvarado L."/>
            <person name="Chapman S.B."/>
            <person name="Gainer-Dewar J."/>
            <person name="Goldberg J."/>
            <person name="Griggs A."/>
            <person name="Gujja S."/>
            <person name="Hansen M."/>
            <person name="Howarth C."/>
            <person name="Imamovic A."/>
            <person name="Ireland A."/>
            <person name="Larimer J."/>
            <person name="McCowan C."/>
            <person name="Murphy C."/>
            <person name="Pearson M."/>
            <person name="Poon T.W."/>
            <person name="Priest M."/>
            <person name="Roberts A."/>
            <person name="Saif S."/>
            <person name="Shea T."/>
            <person name="Sykes S."/>
            <person name="Wortman J."/>
            <person name="Nusbaum C."/>
            <person name="Birren B."/>
        </authorList>
    </citation>
    <scope>NUCLEOTIDE SEQUENCE [LARGE SCALE GENOMIC DNA]</scope>
    <source>
        <strain evidence="1">CJ05E6</strain>
    </source>
</reference>
<accession>W2I9N9</accession>
<dbReference type="EMBL" id="KI675346">
    <property type="protein sequence ID" value="ETL30177.1"/>
    <property type="molecule type" value="Genomic_DNA"/>
</dbReference>
<dbReference type="AlphaFoldDB" id="W2I9N9"/>
<organism evidence="1">
    <name type="scientific">Phytophthora nicotianae</name>
    <name type="common">Potato buckeye rot agent</name>
    <name type="synonym">Phytophthora parasitica</name>
    <dbReference type="NCBI Taxonomy" id="4792"/>
    <lineage>
        <taxon>Eukaryota</taxon>
        <taxon>Sar</taxon>
        <taxon>Stramenopiles</taxon>
        <taxon>Oomycota</taxon>
        <taxon>Peronosporomycetes</taxon>
        <taxon>Peronosporales</taxon>
        <taxon>Peronosporaceae</taxon>
        <taxon>Phytophthora</taxon>
    </lineage>
</organism>
<evidence type="ECO:0000313" key="1">
    <source>
        <dbReference type="EMBL" id="ETL30177.1"/>
    </source>
</evidence>
<gene>
    <name evidence="1" type="ORF">L916_16817</name>
    <name evidence="2" type="ORF">L917_16651</name>
</gene>
<sequence>VATDAIETAEKDYNNVESVDTHLLEERKFGIGGGDIDRGTSHSWTAFKTWFKGWFKKTFLFWRKHEKTRRLRD</sequence>
<reference evidence="2" key="1">
    <citation type="submission" date="2013-11" db="EMBL/GenBank/DDBJ databases">
        <title>The Genome Sequence of Phytophthora parasitica CHvinca01.</title>
        <authorList>
            <consortium name="The Broad Institute Genomics Platform"/>
            <person name="Russ C."/>
            <person name="Tyler B."/>
            <person name="Panabieres F."/>
            <person name="Shan W."/>
            <person name="Tripathy S."/>
            <person name="Grunwald N."/>
            <person name="Machado M."/>
            <person name="Johnson C.S."/>
            <person name="Arredondo F."/>
            <person name="Hong C."/>
            <person name="Coffey M."/>
            <person name="Young S.K."/>
            <person name="Zeng Q."/>
            <person name="Gargeya S."/>
            <person name="Fitzgerald M."/>
            <person name="Abouelleil A."/>
            <person name="Alvarado L."/>
            <person name="Chapman S.B."/>
            <person name="Gainer-Dewar J."/>
            <person name="Goldberg J."/>
            <person name="Griggs A."/>
            <person name="Gujja S."/>
            <person name="Hansen M."/>
            <person name="Howarth C."/>
            <person name="Imamovic A."/>
            <person name="Ireland A."/>
            <person name="Larimer J."/>
            <person name="McCowan C."/>
            <person name="Murphy C."/>
            <person name="Pearson M."/>
            <person name="Poon T.W."/>
            <person name="Priest M."/>
            <person name="Roberts A."/>
            <person name="Saif S."/>
            <person name="Shea T."/>
            <person name="Sykes S."/>
            <person name="Wortman J."/>
            <person name="Nusbaum C."/>
            <person name="Birren B."/>
        </authorList>
    </citation>
    <scope>NUCLEOTIDE SEQUENCE [LARGE SCALE GENOMIC DNA]</scope>
    <source>
        <strain evidence="2">CHvinca01</strain>
    </source>
</reference>
<evidence type="ECO:0000313" key="2">
    <source>
        <dbReference type="EMBL" id="ETL83402.1"/>
    </source>
</evidence>
<protein>
    <submittedName>
        <fullName evidence="1">Uncharacterized protein</fullName>
    </submittedName>
</protein>